<evidence type="ECO:0000256" key="2">
    <source>
        <dbReference type="SAM" id="Phobius"/>
    </source>
</evidence>
<gene>
    <name evidence="3" type="ORF">AsAng_0034380</name>
</gene>
<evidence type="ECO:0000313" key="4">
    <source>
        <dbReference type="Proteomes" id="UP001060919"/>
    </source>
</evidence>
<protein>
    <submittedName>
        <fullName evidence="3">Uncharacterized protein</fullName>
    </submittedName>
</protein>
<dbReference type="KEGG" id="aup:AsAng_0034380"/>
<keyword evidence="4" id="KW-1185">Reference proteome</keyword>
<sequence>MKNFIKNPYSLARKGISSLIASESMEATLDKKFKHTTFSKRFWLVNLSLMALAFAVQIASLITAGLMLYHYFGNVPILLRIPLLLVVVLVIEIIKRIALDDVLKSAFQYREFEHFSFAVSVVFVGISIGISYGGASFVADLMLPEPTEVEPILKSDASIKADYQQQIAAIEQERDTLRATRLYYGKLRHEDQRSIDEHNKSINDLIAQQREELRNLAAANEGLTAEADTATAGLIAAVLKERQTLRQQLEYTVLGFETLLLLCLCFSWWYYDNCRKERLGLEETAAVENEEPTATTAVVTPAVTAAVRRGGVAPVLNQKKIGFIDYQEQPTIEKNGSRTTVEKEVKYTRKCPVCKKGFIHNSWNHTYCTEQCKITAWEERNGKKYTGRTSKKA</sequence>
<proteinExistence type="predicted"/>
<feature type="transmembrane region" description="Helical" evidence="2">
    <location>
        <begin position="77"/>
        <end position="94"/>
    </location>
</feature>
<keyword evidence="1" id="KW-0175">Coiled coil</keyword>
<feature type="transmembrane region" description="Helical" evidence="2">
    <location>
        <begin position="115"/>
        <end position="135"/>
    </location>
</feature>
<keyword evidence="2" id="KW-0472">Membrane</keyword>
<reference evidence="3" key="1">
    <citation type="submission" date="2022-09" db="EMBL/GenBank/DDBJ databases">
        <title>Aureispira anguillicida sp. nov., isolated from Leptocephalus of Japanese eel Anguilla japonica.</title>
        <authorList>
            <person name="Yuasa K."/>
            <person name="Mekata T."/>
            <person name="Ikunari K."/>
        </authorList>
    </citation>
    <scope>NUCLEOTIDE SEQUENCE</scope>
    <source>
        <strain evidence="3">EL160426</strain>
    </source>
</reference>
<evidence type="ECO:0000313" key="3">
    <source>
        <dbReference type="EMBL" id="BDS12713.1"/>
    </source>
</evidence>
<dbReference type="EMBL" id="AP026867">
    <property type="protein sequence ID" value="BDS12713.1"/>
    <property type="molecule type" value="Genomic_DNA"/>
</dbReference>
<feature type="transmembrane region" description="Helical" evidence="2">
    <location>
        <begin position="42"/>
        <end position="71"/>
    </location>
</feature>
<keyword evidence="2" id="KW-1133">Transmembrane helix</keyword>
<dbReference type="AlphaFoldDB" id="A0A915YGL3"/>
<accession>A0A915YGL3</accession>
<dbReference type="Proteomes" id="UP001060919">
    <property type="component" value="Chromosome"/>
</dbReference>
<feature type="coiled-coil region" evidence="1">
    <location>
        <begin position="160"/>
        <end position="226"/>
    </location>
</feature>
<organism evidence="3 4">
    <name type="scientific">Aureispira anguillae</name>
    <dbReference type="NCBI Taxonomy" id="2864201"/>
    <lineage>
        <taxon>Bacteria</taxon>
        <taxon>Pseudomonadati</taxon>
        <taxon>Bacteroidota</taxon>
        <taxon>Saprospiria</taxon>
        <taxon>Saprospirales</taxon>
        <taxon>Saprospiraceae</taxon>
        <taxon>Aureispira</taxon>
    </lineage>
</organism>
<feature type="transmembrane region" description="Helical" evidence="2">
    <location>
        <begin position="251"/>
        <end position="271"/>
    </location>
</feature>
<dbReference type="RefSeq" id="WP_264788072.1">
    <property type="nucleotide sequence ID" value="NZ_AP026867.1"/>
</dbReference>
<name>A0A915YGL3_9BACT</name>
<keyword evidence="2" id="KW-0812">Transmembrane</keyword>
<evidence type="ECO:0000256" key="1">
    <source>
        <dbReference type="SAM" id="Coils"/>
    </source>
</evidence>